<organism evidence="1 2">
    <name type="scientific">Myxococcus xanthus</name>
    <dbReference type="NCBI Taxonomy" id="34"/>
    <lineage>
        <taxon>Bacteria</taxon>
        <taxon>Pseudomonadati</taxon>
        <taxon>Myxococcota</taxon>
        <taxon>Myxococcia</taxon>
        <taxon>Myxococcales</taxon>
        <taxon>Cystobacterineae</taxon>
        <taxon>Myxococcaceae</taxon>
        <taxon>Myxococcus</taxon>
    </lineage>
</organism>
<reference evidence="1 2" key="1">
    <citation type="submission" date="2020-05" db="EMBL/GenBank/DDBJ databases">
        <authorList>
            <person name="Whitworth D."/>
        </authorList>
    </citation>
    <scope>NUCLEOTIDE SEQUENCE [LARGE SCALE GENOMIC DNA]</scope>
    <source>
        <strain evidence="1 2">AM005</strain>
    </source>
</reference>
<evidence type="ECO:0008006" key="3">
    <source>
        <dbReference type="Google" id="ProtNLM"/>
    </source>
</evidence>
<accession>A0A7Y4IF13</accession>
<dbReference type="Proteomes" id="UP000533080">
    <property type="component" value="Unassembled WGS sequence"/>
</dbReference>
<gene>
    <name evidence="1" type="ORF">HNV28_05865</name>
</gene>
<dbReference type="SMART" id="SM00028">
    <property type="entry name" value="TPR"/>
    <property type="match status" value="3"/>
</dbReference>
<dbReference type="RefSeq" id="WP_171440330.1">
    <property type="nucleotide sequence ID" value="NZ_JABFNS010000001.1"/>
</dbReference>
<proteinExistence type="predicted"/>
<dbReference type="SUPFAM" id="SSF48452">
    <property type="entry name" value="TPR-like"/>
    <property type="match status" value="1"/>
</dbReference>
<evidence type="ECO:0000313" key="1">
    <source>
        <dbReference type="EMBL" id="NOJ77871.1"/>
    </source>
</evidence>
<dbReference type="AlphaFoldDB" id="A0A7Y4IF13"/>
<dbReference type="EMBL" id="JABFNT010000013">
    <property type="protein sequence ID" value="NOJ77871.1"/>
    <property type="molecule type" value="Genomic_DNA"/>
</dbReference>
<name>A0A7Y4IF13_MYXXA</name>
<dbReference type="PROSITE" id="PS51257">
    <property type="entry name" value="PROKAR_LIPOPROTEIN"/>
    <property type="match status" value="1"/>
</dbReference>
<evidence type="ECO:0000313" key="2">
    <source>
        <dbReference type="Proteomes" id="UP000533080"/>
    </source>
</evidence>
<protein>
    <recommendedName>
        <fullName evidence="3">Tetratricopeptide repeat protein</fullName>
    </recommendedName>
</protein>
<dbReference type="Gene3D" id="1.25.40.10">
    <property type="entry name" value="Tetratricopeptide repeat domain"/>
    <property type="match status" value="1"/>
</dbReference>
<dbReference type="InterPro" id="IPR011990">
    <property type="entry name" value="TPR-like_helical_dom_sf"/>
</dbReference>
<comment type="caution">
    <text evidence="1">The sequence shown here is derived from an EMBL/GenBank/DDBJ whole genome shotgun (WGS) entry which is preliminary data.</text>
</comment>
<sequence>MRAPMCRRPSAARRAVVLATAWVLGCGRSPSFGEREPFIPRDAAEVLARVPAVGVDARARERAALRKALAGHAGQLDMALRLARLEIEASRVLGEPRYLGRAQAALRPWWDLDAPPPGVRLVRATFHHARRDFPAALEDLDAVVKEDPGNVDAWLLRAEVLGIRGEHAEAARSCARLTALTSSLTVAVCEARVRSLAGHSRKAHALLLEALRRSEHGQESRTRALATLAEAAALAGDVGLAERYFLRALSLDSKDYAARAAYADLLLDAGRAREAAVVVMDHTQDDRLLLRHALAENALGSSRAPEVTHALSRRFEESRQRGDSLLAREEARFALQVEKAPEKALRLAQAVWASQREPWDVRLLLEASLAAGRPEAARPALDFLQASGCEDPGLVFLAERVRSLLP</sequence>
<dbReference type="InterPro" id="IPR019734">
    <property type="entry name" value="TPR_rpt"/>
</dbReference>